<proteinExistence type="predicted"/>
<feature type="transmembrane region" description="Helical" evidence="1">
    <location>
        <begin position="372"/>
        <end position="395"/>
    </location>
</feature>
<accession>A0A2A2F209</accession>
<dbReference type="OrthoDB" id="9809330at2"/>
<evidence type="ECO:0000313" key="2">
    <source>
        <dbReference type="EMBL" id="PAU78659.1"/>
    </source>
</evidence>
<sequence>MGEQDHQGPRAVVEHAGTTFTIVGTAHVSKASADEVSELIRSGGYDAVALELCDSRYQNLADPDRMAKMDLFEVLRNGQAGMVAAHLAMGAFQQRVADQSGIEPGAEMKAALREAQASGLPVTMIDRDIGTTLRRVWRGVSWWQRMQLGSGLFASLLTRETVSPESIEQLKEGDVLESTFAEFAEQSEQLYRPLISERDRYMALRLMESMAGKGYNNVLVVIGAGHLKGLSSHLEGEPAADPVSERESLEQVPPSGRFLRYLPWVVAALVIAGFVIGFSRDTELGVKLVSEWFLINGALSALGSAIALAHPLTIVATFLAAPLTSLNPTVGAGFVAAGVELLLRRPKVADFSNLRHDVAEMKGWWRNRVSRTLLIFILSSVGSAAGTYIAGFRIFDQLVGG</sequence>
<evidence type="ECO:0000256" key="1">
    <source>
        <dbReference type="SAM" id="Phobius"/>
    </source>
</evidence>
<feature type="transmembrane region" description="Helical" evidence="1">
    <location>
        <begin position="261"/>
        <end position="280"/>
    </location>
</feature>
<dbReference type="RefSeq" id="WP_095618233.1">
    <property type="nucleotide sequence ID" value="NZ_NSKD01000007.1"/>
</dbReference>
<feature type="transmembrane region" description="Helical" evidence="1">
    <location>
        <begin position="325"/>
        <end position="343"/>
    </location>
</feature>
<comment type="caution">
    <text evidence="2">The sequence shown here is derived from an EMBL/GenBank/DDBJ whole genome shotgun (WGS) entry which is preliminary data.</text>
</comment>
<dbReference type="AlphaFoldDB" id="A0A2A2F209"/>
<keyword evidence="1" id="KW-1133">Transmembrane helix</keyword>
<protein>
    <submittedName>
        <fullName evidence="2">Conjugal transfer protein TraB</fullName>
    </submittedName>
</protein>
<dbReference type="InterPro" id="IPR046345">
    <property type="entry name" value="TraB_PrgY-like"/>
</dbReference>
<dbReference type="Pfam" id="PF01963">
    <property type="entry name" value="TraB_PrgY_gumN"/>
    <property type="match status" value="1"/>
</dbReference>
<dbReference type="InterPro" id="IPR005230">
    <property type="entry name" value="TraB_bac"/>
</dbReference>
<name>A0A2A2F209_9GAMM</name>
<dbReference type="InterPro" id="IPR002816">
    <property type="entry name" value="TraB/PrgY/GumN_fam"/>
</dbReference>
<keyword evidence="1" id="KW-0812">Transmembrane</keyword>
<gene>
    <name evidence="2" type="ORF">CK501_13300</name>
</gene>
<reference evidence="2 3" key="1">
    <citation type="submission" date="2017-08" db="EMBL/GenBank/DDBJ databases">
        <title>Halovibrio sewagensis sp. nov., isolated from wastewater of high salinity.</title>
        <authorList>
            <person name="Dong X."/>
            <person name="Zhang G."/>
        </authorList>
    </citation>
    <scope>NUCLEOTIDE SEQUENCE [LARGE SCALE GENOMIC DNA]</scope>
    <source>
        <strain evidence="2 3">YL5-2</strain>
    </source>
</reference>
<feature type="transmembrane region" description="Helical" evidence="1">
    <location>
        <begin position="292"/>
        <end position="319"/>
    </location>
</feature>
<dbReference type="NCBIfam" id="TIGR00261">
    <property type="entry name" value="traB"/>
    <property type="match status" value="1"/>
</dbReference>
<dbReference type="Proteomes" id="UP000218896">
    <property type="component" value="Unassembled WGS sequence"/>
</dbReference>
<organism evidence="2 3">
    <name type="scientific">Halovibrio salipaludis</name>
    <dbReference type="NCBI Taxonomy" id="2032626"/>
    <lineage>
        <taxon>Bacteria</taxon>
        <taxon>Pseudomonadati</taxon>
        <taxon>Pseudomonadota</taxon>
        <taxon>Gammaproteobacteria</taxon>
        <taxon>Oceanospirillales</taxon>
        <taxon>Halomonadaceae</taxon>
        <taxon>Halovibrio</taxon>
    </lineage>
</organism>
<dbReference type="CDD" id="cd14726">
    <property type="entry name" value="TraB_PrgY-like"/>
    <property type="match status" value="1"/>
</dbReference>
<keyword evidence="1" id="KW-0472">Membrane</keyword>
<dbReference type="PANTHER" id="PTHR21530">
    <property type="entry name" value="PHEROMONE SHUTDOWN PROTEIN"/>
    <property type="match status" value="1"/>
</dbReference>
<dbReference type="PANTHER" id="PTHR21530:SF7">
    <property type="entry name" value="TRAB DOMAIN-CONTAINING PROTEIN"/>
    <property type="match status" value="1"/>
</dbReference>
<evidence type="ECO:0000313" key="3">
    <source>
        <dbReference type="Proteomes" id="UP000218896"/>
    </source>
</evidence>
<keyword evidence="3" id="KW-1185">Reference proteome</keyword>
<dbReference type="EMBL" id="NSKD01000007">
    <property type="protein sequence ID" value="PAU78659.1"/>
    <property type="molecule type" value="Genomic_DNA"/>
</dbReference>